<dbReference type="AlphaFoldDB" id="A0A1Y1S197"/>
<name>A0A1Y1S197_9SPIO</name>
<dbReference type="RefSeq" id="WP_083048345.1">
    <property type="nucleotide sequence ID" value="NZ_MWQY01000003.1"/>
</dbReference>
<evidence type="ECO:0000256" key="1">
    <source>
        <dbReference type="SAM" id="MobiDB-lite"/>
    </source>
</evidence>
<dbReference type="EMBL" id="MWQY01000003">
    <property type="protein sequence ID" value="ORC37251.1"/>
    <property type="molecule type" value="Genomic_DNA"/>
</dbReference>
<evidence type="ECO:0000313" key="3">
    <source>
        <dbReference type="Proteomes" id="UP000192343"/>
    </source>
</evidence>
<accession>A0A1Y1S197</accession>
<organism evidence="2 3">
    <name type="scientific">Marispirochaeta aestuarii</name>
    <dbReference type="NCBI Taxonomy" id="1963862"/>
    <lineage>
        <taxon>Bacteria</taxon>
        <taxon>Pseudomonadati</taxon>
        <taxon>Spirochaetota</taxon>
        <taxon>Spirochaetia</taxon>
        <taxon>Spirochaetales</taxon>
        <taxon>Spirochaetaceae</taxon>
        <taxon>Marispirochaeta</taxon>
    </lineage>
</organism>
<gene>
    <name evidence="2" type="ORF">B4O97_03415</name>
</gene>
<protein>
    <submittedName>
        <fullName evidence="2">Uncharacterized protein</fullName>
    </submittedName>
</protein>
<proteinExistence type="predicted"/>
<dbReference type="Proteomes" id="UP000192343">
    <property type="component" value="Unassembled WGS sequence"/>
</dbReference>
<feature type="compositionally biased region" description="Basic and acidic residues" evidence="1">
    <location>
        <begin position="76"/>
        <end position="94"/>
    </location>
</feature>
<feature type="region of interest" description="Disordered" evidence="1">
    <location>
        <begin position="68"/>
        <end position="105"/>
    </location>
</feature>
<evidence type="ECO:0000313" key="2">
    <source>
        <dbReference type="EMBL" id="ORC37251.1"/>
    </source>
</evidence>
<comment type="caution">
    <text evidence="2">The sequence shown here is derived from an EMBL/GenBank/DDBJ whole genome shotgun (WGS) entry which is preliminary data.</text>
</comment>
<keyword evidence="3" id="KW-1185">Reference proteome</keyword>
<reference evidence="2 3" key="1">
    <citation type="submission" date="2017-03" db="EMBL/GenBank/DDBJ databases">
        <title>Draft Genome sequence of Marispirochaeta sp. strain JC444.</title>
        <authorList>
            <person name="Shivani Y."/>
            <person name="Subhash Y."/>
            <person name="Sasikala C."/>
            <person name="Ramana C."/>
        </authorList>
    </citation>
    <scope>NUCLEOTIDE SEQUENCE [LARGE SCALE GENOMIC DNA]</scope>
    <source>
        <strain evidence="2 3">JC444</strain>
    </source>
</reference>
<dbReference type="STRING" id="1963862.B4O97_03415"/>
<sequence>MLTWALIATLLSGGGFFLWIKQLKHTAGIVKERDIERREHRKEVHRLTEEVRRRDHIIHAIEEVNRDTAKKKRKIRNSDHPARSATDIMHKLAADSDGNDTPAGD</sequence>